<protein>
    <submittedName>
        <fullName evidence="1">Uncharacterized protein</fullName>
    </submittedName>
</protein>
<organism evidence="1 2">
    <name type="scientific">Brevibacillus panacihumi W25</name>
    <dbReference type="NCBI Taxonomy" id="1408254"/>
    <lineage>
        <taxon>Bacteria</taxon>
        <taxon>Bacillati</taxon>
        <taxon>Bacillota</taxon>
        <taxon>Bacilli</taxon>
        <taxon>Bacillales</taxon>
        <taxon>Paenibacillaceae</taxon>
        <taxon>Brevibacillus</taxon>
    </lineage>
</organism>
<dbReference type="Proteomes" id="UP000017973">
    <property type="component" value="Unassembled WGS sequence"/>
</dbReference>
<evidence type="ECO:0000313" key="2">
    <source>
        <dbReference type="Proteomes" id="UP000017973"/>
    </source>
</evidence>
<comment type="caution">
    <text evidence="1">The sequence shown here is derived from an EMBL/GenBank/DDBJ whole genome shotgun (WGS) entry which is preliminary data.</text>
</comment>
<dbReference type="HOGENOM" id="CLU_3230596_0_0_9"/>
<evidence type="ECO:0000313" key="1">
    <source>
        <dbReference type="EMBL" id="EST53979.1"/>
    </source>
</evidence>
<proteinExistence type="predicted"/>
<gene>
    <name evidence="1" type="ORF">T458_22860</name>
</gene>
<dbReference type="AlphaFoldDB" id="V6M5Z2"/>
<name>V6M5Z2_9BACL</name>
<dbReference type="STRING" id="1408254.T458_22860"/>
<dbReference type="EMBL" id="AYJU01000017">
    <property type="protein sequence ID" value="EST53979.1"/>
    <property type="molecule type" value="Genomic_DNA"/>
</dbReference>
<sequence length="43" mass="4597">MIPGNRHDAIQPHNATAICDMHGANSCRNKSGLEDKGETGTFT</sequence>
<accession>V6M5Z2</accession>
<keyword evidence="2" id="KW-1185">Reference proteome</keyword>
<reference evidence="1 2" key="1">
    <citation type="journal article" date="2014" name="Genome Announc.">
        <title>Draft Genome Sequence of Brevibacillus panacihumi Strain W25, a Halotolerant Hydrocarbon-Degrading Bacterium.</title>
        <authorList>
            <person name="Wang X."/>
            <person name="Jin D."/>
            <person name="Zhou L."/>
            <person name="Wu L."/>
            <person name="An W."/>
            <person name="Chen Y."/>
            <person name="Zhao L."/>
        </authorList>
    </citation>
    <scope>NUCLEOTIDE SEQUENCE [LARGE SCALE GENOMIC DNA]</scope>
    <source>
        <strain evidence="1 2">W25</strain>
    </source>
</reference>